<dbReference type="Proteomes" id="UP000288805">
    <property type="component" value="Unassembled WGS sequence"/>
</dbReference>
<evidence type="ECO:0000313" key="4">
    <source>
        <dbReference type="Proteomes" id="UP000288805"/>
    </source>
</evidence>
<gene>
    <name evidence="3" type="ORF">CK203_058970</name>
</gene>
<feature type="signal peptide" evidence="2">
    <location>
        <begin position="1"/>
        <end position="21"/>
    </location>
</feature>
<dbReference type="EMBL" id="QGNW01000746">
    <property type="protein sequence ID" value="RVW63222.1"/>
    <property type="molecule type" value="Genomic_DNA"/>
</dbReference>
<dbReference type="OrthoDB" id="438440at2759"/>
<dbReference type="AlphaFoldDB" id="A0A438FTE0"/>
<evidence type="ECO:0000256" key="2">
    <source>
        <dbReference type="SAM" id="SignalP"/>
    </source>
</evidence>
<evidence type="ECO:0000256" key="1">
    <source>
        <dbReference type="SAM" id="MobiDB-lite"/>
    </source>
</evidence>
<evidence type="ECO:0000313" key="3">
    <source>
        <dbReference type="EMBL" id="RVW63222.1"/>
    </source>
</evidence>
<dbReference type="PANTHER" id="PTHR47030:SF2">
    <property type="entry name" value="LIPASE CLASS 3 FAMILY PROTEIN"/>
    <property type="match status" value="1"/>
</dbReference>
<organism evidence="3 4">
    <name type="scientific">Vitis vinifera</name>
    <name type="common">Grape</name>
    <dbReference type="NCBI Taxonomy" id="29760"/>
    <lineage>
        <taxon>Eukaryota</taxon>
        <taxon>Viridiplantae</taxon>
        <taxon>Streptophyta</taxon>
        <taxon>Embryophyta</taxon>
        <taxon>Tracheophyta</taxon>
        <taxon>Spermatophyta</taxon>
        <taxon>Magnoliopsida</taxon>
        <taxon>eudicotyledons</taxon>
        <taxon>Gunneridae</taxon>
        <taxon>Pentapetalae</taxon>
        <taxon>rosids</taxon>
        <taxon>Vitales</taxon>
        <taxon>Vitaceae</taxon>
        <taxon>Viteae</taxon>
        <taxon>Vitis</taxon>
    </lineage>
</organism>
<keyword evidence="2" id="KW-0732">Signal</keyword>
<feature type="chain" id="PRO_5019416782" evidence="2">
    <location>
        <begin position="22"/>
        <end position="415"/>
    </location>
</feature>
<reference evidence="3 4" key="1">
    <citation type="journal article" date="2018" name="PLoS Genet.">
        <title>Population sequencing reveals clonal diversity and ancestral inbreeding in the grapevine cultivar Chardonnay.</title>
        <authorList>
            <person name="Roach M.J."/>
            <person name="Johnson D.L."/>
            <person name="Bohlmann J."/>
            <person name="van Vuuren H.J."/>
            <person name="Jones S.J."/>
            <person name="Pretorius I.S."/>
            <person name="Schmidt S.A."/>
            <person name="Borneman A.R."/>
        </authorList>
    </citation>
    <scope>NUCLEOTIDE SEQUENCE [LARGE SCALE GENOMIC DNA]</scope>
    <source>
        <strain evidence="4">cv. Chardonnay</strain>
        <tissue evidence="3">Leaf</tissue>
    </source>
</reference>
<sequence>MLMIMDWFLWTDFQLIRLGLALLKTQSQLPKSYEGSLEASVERIQDAAVFHPFAEAAYTGLLLDFGRNPILFPCVWIYRQGFLSPWTRNRQPVLQGDNWWRGHAAAFLKYVRLSPEVLRLDCERYRARIKKERIYDFLAGLNKELDEVRCRLLGIKPLPVIEEIFAEVRREETRKHVMLGGVKTPIVADDTNVPWQPRHLEGTQGYQTTSDTEQKPGENFVYISLNKEQFEQLYKLLTPSSALVPTQSGTNTSHNLINSSFLAQKGSGHIKVKIADGSLATVAGTEFLGIIIAEPLPKQPPNLLPNPAVSLEQLLNQPSMPKQPPNLLPNLAVSPEQLLNRPSHPTEQPEHLLNQPVFETNKPEQPNPAQPGVSTTKTDSRPGGDSLQQPELHVYSRSMPRIVETKMDEQCCQES</sequence>
<feature type="region of interest" description="Disordered" evidence="1">
    <location>
        <begin position="358"/>
        <end position="415"/>
    </location>
</feature>
<protein>
    <submittedName>
        <fullName evidence="3">Uncharacterized protein</fullName>
    </submittedName>
</protein>
<name>A0A438FTE0_VITVI</name>
<dbReference type="PANTHER" id="PTHR47030">
    <property type="entry name" value="LIPASE CLASS 3 FAMILY PROTEIN"/>
    <property type="match status" value="1"/>
</dbReference>
<comment type="caution">
    <text evidence="3">The sequence shown here is derived from an EMBL/GenBank/DDBJ whole genome shotgun (WGS) entry which is preliminary data.</text>
</comment>
<proteinExistence type="predicted"/>
<accession>A0A438FTE0</accession>